<evidence type="ECO:0000313" key="2">
    <source>
        <dbReference type="EMBL" id="MDW5597061.1"/>
    </source>
</evidence>
<dbReference type="SUPFAM" id="SSF51182">
    <property type="entry name" value="RmlC-like cupins"/>
    <property type="match status" value="1"/>
</dbReference>
<name>A0ABU4HUR5_9ACTN</name>
<protein>
    <recommendedName>
        <fullName evidence="4">Cupin</fullName>
    </recommendedName>
</protein>
<evidence type="ECO:0000313" key="3">
    <source>
        <dbReference type="Proteomes" id="UP001284601"/>
    </source>
</evidence>
<sequence length="129" mass="14697">MSDEQPTTNVGTDILFENDVVRVWRMRLAPGESSELHRHLHDHVFVYANPSVMEAEVSGEDERIRQPSDEGFTFYREVGRDGLLPHRLTNVGTTESTHYIVELLGPSRSDEPQPPVHNGRLIPGHETNW</sequence>
<dbReference type="RefSeq" id="WP_318599500.1">
    <property type="nucleotide sequence ID" value="NZ_JAWSTH010000073.1"/>
</dbReference>
<dbReference type="InterPro" id="IPR011051">
    <property type="entry name" value="RmlC_Cupin_sf"/>
</dbReference>
<evidence type="ECO:0008006" key="4">
    <source>
        <dbReference type="Google" id="ProtNLM"/>
    </source>
</evidence>
<reference evidence="3" key="1">
    <citation type="submission" date="2023-07" db="EMBL/GenBank/DDBJ databases">
        <title>Conexibacter stalactiti sp. nov., isolated from stalactites in a lava cave and emended description of the genus Conexibacter.</title>
        <authorList>
            <person name="Lee S.D."/>
        </authorList>
    </citation>
    <scope>NUCLEOTIDE SEQUENCE [LARGE SCALE GENOMIC DNA]</scope>
    <source>
        <strain evidence="3">KCTC 39840</strain>
    </source>
</reference>
<dbReference type="InterPro" id="IPR014710">
    <property type="entry name" value="RmlC-like_jellyroll"/>
</dbReference>
<keyword evidence="3" id="KW-1185">Reference proteome</keyword>
<dbReference type="EMBL" id="JAWSTH010000073">
    <property type="protein sequence ID" value="MDW5597061.1"/>
    <property type="molecule type" value="Genomic_DNA"/>
</dbReference>
<feature type="region of interest" description="Disordered" evidence="1">
    <location>
        <begin position="105"/>
        <end position="129"/>
    </location>
</feature>
<dbReference type="Proteomes" id="UP001284601">
    <property type="component" value="Unassembled WGS sequence"/>
</dbReference>
<comment type="caution">
    <text evidence="2">The sequence shown here is derived from an EMBL/GenBank/DDBJ whole genome shotgun (WGS) entry which is preliminary data.</text>
</comment>
<gene>
    <name evidence="2" type="ORF">R7226_22125</name>
</gene>
<proteinExistence type="predicted"/>
<organism evidence="2 3">
    <name type="scientific">Conexibacter stalactiti</name>
    <dbReference type="NCBI Taxonomy" id="1940611"/>
    <lineage>
        <taxon>Bacteria</taxon>
        <taxon>Bacillati</taxon>
        <taxon>Actinomycetota</taxon>
        <taxon>Thermoleophilia</taxon>
        <taxon>Solirubrobacterales</taxon>
        <taxon>Conexibacteraceae</taxon>
        <taxon>Conexibacter</taxon>
    </lineage>
</organism>
<dbReference type="Gene3D" id="2.60.120.10">
    <property type="entry name" value="Jelly Rolls"/>
    <property type="match status" value="1"/>
</dbReference>
<accession>A0ABU4HUR5</accession>
<reference evidence="2 3" key="2">
    <citation type="submission" date="2023-10" db="EMBL/GenBank/DDBJ databases">
        <authorList>
            <person name="Han X.F."/>
        </authorList>
    </citation>
    <scope>NUCLEOTIDE SEQUENCE [LARGE SCALE GENOMIC DNA]</scope>
    <source>
        <strain evidence="2 3">KCTC 39840</strain>
    </source>
</reference>
<evidence type="ECO:0000256" key="1">
    <source>
        <dbReference type="SAM" id="MobiDB-lite"/>
    </source>
</evidence>